<dbReference type="PROSITE" id="PS50177">
    <property type="entry name" value="NTF2_DOMAIN"/>
    <property type="match status" value="1"/>
</dbReference>
<dbReference type="InterPro" id="IPR018222">
    <property type="entry name" value="Nuclear_transport_factor_2_euk"/>
</dbReference>
<keyword evidence="4" id="KW-0539">Nucleus</keyword>
<dbReference type="EMBL" id="KV878127">
    <property type="protein sequence ID" value="OJJ00409.1"/>
    <property type="molecule type" value="Genomic_DNA"/>
</dbReference>
<evidence type="ECO:0000256" key="2">
    <source>
        <dbReference type="ARBA" id="ARBA00026247"/>
    </source>
</evidence>
<sequence length="92" mass="10095">MLTFETASVQGVSAIIEKLSNLPFQKVQHQVATLDSQPSSEQGGILVLVTGALLVDDEKKPMNYTQTFQLQPDGAGSYFVFNDIFRLIYNAA</sequence>
<evidence type="ECO:0000313" key="6">
    <source>
        <dbReference type="EMBL" id="OJJ00409.1"/>
    </source>
</evidence>
<proteinExistence type="predicted"/>
<dbReference type="FunFam" id="3.10.450.50:FF:000005">
    <property type="entry name" value="Nuclear transport factor 2"/>
    <property type="match status" value="1"/>
</dbReference>
<comment type="subcellular location">
    <subcellularLocation>
        <location evidence="4">Cytoplasm</location>
    </subcellularLocation>
    <subcellularLocation>
        <location evidence="4">Nucleus</location>
    </subcellularLocation>
</comment>
<evidence type="ECO:0000256" key="4">
    <source>
        <dbReference type="RuleBase" id="RU369002"/>
    </source>
</evidence>
<feature type="domain" description="NTF2" evidence="5">
    <location>
        <begin position="1"/>
        <end position="87"/>
    </location>
</feature>
<comment type="function">
    <text evidence="3">Facilitates protein transport into the nucleus. Could be part of a multicomponent system of cytosolic factors that assemble at the pore complex during nuclear import.</text>
</comment>
<dbReference type="VEuPathDB" id="FungiDB:ASPVEDRAFT_39873"/>
<dbReference type="AlphaFoldDB" id="A0A1L9PFX9"/>
<dbReference type="GO" id="GO:0005737">
    <property type="term" value="C:cytoplasm"/>
    <property type="evidence" value="ECO:0007669"/>
    <property type="project" value="UniProtKB-SubCell"/>
</dbReference>
<keyword evidence="1 4" id="KW-0963">Cytoplasm</keyword>
<dbReference type="STRING" id="1036611.A0A1L9PFX9"/>
<evidence type="ECO:0000313" key="7">
    <source>
        <dbReference type="Proteomes" id="UP000184073"/>
    </source>
</evidence>
<keyword evidence="7" id="KW-1185">Reference proteome</keyword>
<dbReference type="InterPro" id="IPR002075">
    <property type="entry name" value="NTF2_dom"/>
</dbReference>
<dbReference type="GO" id="GO:0051028">
    <property type="term" value="P:mRNA transport"/>
    <property type="evidence" value="ECO:0007669"/>
    <property type="project" value="UniProtKB-UniRule"/>
</dbReference>
<dbReference type="RefSeq" id="XP_040666171.1">
    <property type="nucleotide sequence ID" value="XM_040812025.1"/>
</dbReference>
<dbReference type="GeneID" id="63727536"/>
<dbReference type="CDD" id="cd00780">
    <property type="entry name" value="NTF2"/>
    <property type="match status" value="1"/>
</dbReference>
<protein>
    <recommendedName>
        <fullName evidence="2">Nuclear transport factor 2</fullName>
    </recommendedName>
</protein>
<dbReference type="PANTHER" id="PTHR12612">
    <property type="entry name" value="NUCLEAR TRANSPORT FACTOR 2"/>
    <property type="match status" value="1"/>
</dbReference>
<keyword evidence="4" id="KW-0813">Transport</keyword>
<accession>A0A1L9PFX9</accession>
<name>A0A1L9PFX9_ASPVE</name>
<comment type="function">
    <text evidence="4">Has a role in nuclear-cytoplasmic transport of proteins and mRNAs.</text>
</comment>
<dbReference type="SUPFAM" id="SSF54427">
    <property type="entry name" value="NTF2-like"/>
    <property type="match status" value="1"/>
</dbReference>
<dbReference type="GO" id="GO:0005635">
    <property type="term" value="C:nuclear envelope"/>
    <property type="evidence" value="ECO:0007669"/>
    <property type="project" value="UniProtKB-ARBA"/>
</dbReference>
<keyword evidence="4" id="KW-0653">Protein transport</keyword>
<evidence type="ECO:0000259" key="5">
    <source>
        <dbReference type="PROSITE" id="PS50177"/>
    </source>
</evidence>
<dbReference type="Proteomes" id="UP000184073">
    <property type="component" value="Unassembled WGS sequence"/>
</dbReference>
<gene>
    <name evidence="6" type="ORF">ASPVEDRAFT_39873</name>
</gene>
<evidence type="ECO:0000256" key="3">
    <source>
        <dbReference type="ARBA" id="ARBA00053082"/>
    </source>
</evidence>
<evidence type="ECO:0000256" key="1">
    <source>
        <dbReference type="ARBA" id="ARBA00022490"/>
    </source>
</evidence>
<reference evidence="7" key="1">
    <citation type="journal article" date="2017" name="Genome Biol.">
        <title>Comparative genomics reveals high biological diversity and specific adaptations in the industrially and medically important fungal genus Aspergillus.</title>
        <authorList>
            <person name="de Vries R.P."/>
            <person name="Riley R."/>
            <person name="Wiebenga A."/>
            <person name="Aguilar-Osorio G."/>
            <person name="Amillis S."/>
            <person name="Uchima C.A."/>
            <person name="Anderluh G."/>
            <person name="Asadollahi M."/>
            <person name="Askin M."/>
            <person name="Barry K."/>
            <person name="Battaglia E."/>
            <person name="Bayram O."/>
            <person name="Benocci T."/>
            <person name="Braus-Stromeyer S.A."/>
            <person name="Caldana C."/>
            <person name="Canovas D."/>
            <person name="Cerqueira G.C."/>
            <person name="Chen F."/>
            <person name="Chen W."/>
            <person name="Choi C."/>
            <person name="Clum A."/>
            <person name="Dos Santos R.A."/>
            <person name="Damasio A.R."/>
            <person name="Diallinas G."/>
            <person name="Emri T."/>
            <person name="Fekete E."/>
            <person name="Flipphi M."/>
            <person name="Freyberg S."/>
            <person name="Gallo A."/>
            <person name="Gournas C."/>
            <person name="Habgood R."/>
            <person name="Hainaut M."/>
            <person name="Harispe M.L."/>
            <person name="Henrissat B."/>
            <person name="Hilden K.S."/>
            <person name="Hope R."/>
            <person name="Hossain A."/>
            <person name="Karabika E."/>
            <person name="Karaffa L."/>
            <person name="Karanyi Z."/>
            <person name="Krasevec N."/>
            <person name="Kuo A."/>
            <person name="Kusch H."/>
            <person name="LaButti K."/>
            <person name="Lagendijk E.L."/>
            <person name="Lapidus A."/>
            <person name="Levasseur A."/>
            <person name="Lindquist E."/>
            <person name="Lipzen A."/>
            <person name="Logrieco A.F."/>
            <person name="MacCabe A."/>
            <person name="Maekelae M.R."/>
            <person name="Malavazi I."/>
            <person name="Melin P."/>
            <person name="Meyer V."/>
            <person name="Mielnichuk N."/>
            <person name="Miskei M."/>
            <person name="Molnar A.P."/>
            <person name="Mule G."/>
            <person name="Ngan C.Y."/>
            <person name="Orejas M."/>
            <person name="Orosz E."/>
            <person name="Ouedraogo J.P."/>
            <person name="Overkamp K.M."/>
            <person name="Park H.-S."/>
            <person name="Perrone G."/>
            <person name="Piumi F."/>
            <person name="Punt P.J."/>
            <person name="Ram A.F."/>
            <person name="Ramon A."/>
            <person name="Rauscher S."/>
            <person name="Record E."/>
            <person name="Riano-Pachon D.M."/>
            <person name="Robert V."/>
            <person name="Roehrig J."/>
            <person name="Ruller R."/>
            <person name="Salamov A."/>
            <person name="Salih N.S."/>
            <person name="Samson R.A."/>
            <person name="Sandor E."/>
            <person name="Sanguinetti M."/>
            <person name="Schuetze T."/>
            <person name="Sepcic K."/>
            <person name="Shelest E."/>
            <person name="Sherlock G."/>
            <person name="Sophianopoulou V."/>
            <person name="Squina F.M."/>
            <person name="Sun H."/>
            <person name="Susca A."/>
            <person name="Todd R.B."/>
            <person name="Tsang A."/>
            <person name="Unkles S.E."/>
            <person name="van de Wiele N."/>
            <person name="van Rossen-Uffink D."/>
            <person name="Oliveira J.V."/>
            <person name="Vesth T.C."/>
            <person name="Visser J."/>
            <person name="Yu J.-H."/>
            <person name="Zhou M."/>
            <person name="Andersen M.R."/>
            <person name="Archer D.B."/>
            <person name="Baker S.E."/>
            <person name="Benoit I."/>
            <person name="Brakhage A.A."/>
            <person name="Braus G.H."/>
            <person name="Fischer R."/>
            <person name="Frisvad J.C."/>
            <person name="Goldman G.H."/>
            <person name="Houbraken J."/>
            <person name="Oakley B."/>
            <person name="Pocsi I."/>
            <person name="Scazzocchio C."/>
            <person name="Seiboth B."/>
            <person name="vanKuyk P.A."/>
            <person name="Wortman J."/>
            <person name="Dyer P.S."/>
            <person name="Grigoriev I.V."/>
        </authorList>
    </citation>
    <scope>NUCLEOTIDE SEQUENCE [LARGE SCALE GENOMIC DNA]</scope>
    <source>
        <strain evidence="7">CBS 583.65</strain>
    </source>
</reference>
<dbReference type="Gene3D" id="3.10.450.50">
    <property type="match status" value="1"/>
</dbReference>
<dbReference type="InterPro" id="IPR045875">
    <property type="entry name" value="NTF2"/>
</dbReference>
<dbReference type="OrthoDB" id="6507044at2759"/>
<dbReference type="GO" id="GO:0006606">
    <property type="term" value="P:protein import into nucleus"/>
    <property type="evidence" value="ECO:0007669"/>
    <property type="project" value="UniProtKB-ARBA"/>
</dbReference>
<dbReference type="Pfam" id="PF02136">
    <property type="entry name" value="NTF2"/>
    <property type="match status" value="1"/>
</dbReference>
<dbReference type="InterPro" id="IPR032710">
    <property type="entry name" value="NTF2-like_dom_sf"/>
</dbReference>
<organism evidence="6 7">
    <name type="scientific">Aspergillus versicolor CBS 583.65</name>
    <dbReference type="NCBI Taxonomy" id="1036611"/>
    <lineage>
        <taxon>Eukaryota</taxon>
        <taxon>Fungi</taxon>
        <taxon>Dikarya</taxon>
        <taxon>Ascomycota</taxon>
        <taxon>Pezizomycotina</taxon>
        <taxon>Eurotiomycetes</taxon>
        <taxon>Eurotiomycetidae</taxon>
        <taxon>Eurotiales</taxon>
        <taxon>Aspergillaceae</taxon>
        <taxon>Aspergillus</taxon>
        <taxon>Aspergillus subgen. Nidulantes</taxon>
    </lineage>
</organism>